<feature type="domain" description="ABC transporter" evidence="11">
    <location>
        <begin position="1"/>
        <end position="205"/>
    </location>
</feature>
<feature type="transmembrane region" description="Helical" evidence="10">
    <location>
        <begin position="420"/>
        <end position="439"/>
    </location>
</feature>
<dbReference type="InterPro" id="IPR011527">
    <property type="entry name" value="ABC1_TM_dom"/>
</dbReference>
<dbReference type="AlphaFoldDB" id="A0A8J6LGN2"/>
<evidence type="ECO:0000256" key="4">
    <source>
        <dbReference type="ARBA" id="ARBA00022737"/>
    </source>
</evidence>
<proteinExistence type="predicted"/>
<comment type="caution">
    <text evidence="13">The sequence shown here is derived from an EMBL/GenBank/DDBJ whole genome shotgun (WGS) entry which is preliminary data.</text>
</comment>
<dbReference type="SMART" id="SM00382">
    <property type="entry name" value="AAA"/>
    <property type="match status" value="2"/>
</dbReference>
<keyword evidence="4" id="KW-0677">Repeat</keyword>
<evidence type="ECO:0000313" key="13">
    <source>
        <dbReference type="EMBL" id="KAH0818723.1"/>
    </source>
</evidence>
<dbReference type="Gene3D" id="3.40.50.300">
    <property type="entry name" value="P-loop containing nucleotide triphosphate hydrolases"/>
    <property type="match status" value="2"/>
</dbReference>
<feature type="domain" description="ABC transmembrane type-1" evidence="12">
    <location>
        <begin position="326"/>
        <end position="547"/>
    </location>
</feature>
<dbReference type="PROSITE" id="PS50893">
    <property type="entry name" value="ABC_TRANSPORTER_2"/>
    <property type="match status" value="2"/>
</dbReference>
<dbReference type="InterPro" id="IPR027417">
    <property type="entry name" value="P-loop_NTPase"/>
</dbReference>
<feature type="transmembrane region" description="Helical" evidence="10">
    <location>
        <begin position="396"/>
        <end position="414"/>
    </location>
</feature>
<dbReference type="Gene3D" id="1.20.1560.10">
    <property type="entry name" value="ABC transporter type 1, transmembrane domain"/>
    <property type="match status" value="1"/>
</dbReference>
<dbReference type="Pfam" id="PF00664">
    <property type="entry name" value="ABC_membrane"/>
    <property type="match status" value="1"/>
</dbReference>
<gene>
    <name evidence="13" type="ORF">GEV33_004068</name>
</gene>
<dbReference type="CDD" id="cd18580">
    <property type="entry name" value="ABC_6TM_ABCC_D2"/>
    <property type="match status" value="1"/>
</dbReference>
<evidence type="ECO:0000256" key="3">
    <source>
        <dbReference type="ARBA" id="ARBA00022692"/>
    </source>
</evidence>
<dbReference type="Pfam" id="PF00005">
    <property type="entry name" value="ABC_tran"/>
    <property type="match status" value="2"/>
</dbReference>
<dbReference type="PROSITE" id="PS00211">
    <property type="entry name" value="ABC_TRANSPORTER_1"/>
    <property type="match status" value="1"/>
</dbReference>
<dbReference type="GO" id="GO:0005524">
    <property type="term" value="F:ATP binding"/>
    <property type="evidence" value="ECO:0007669"/>
    <property type="project" value="UniProtKB-KW"/>
</dbReference>
<evidence type="ECO:0000313" key="14">
    <source>
        <dbReference type="Proteomes" id="UP000719412"/>
    </source>
</evidence>
<evidence type="ECO:0000256" key="7">
    <source>
        <dbReference type="ARBA" id="ARBA00022989"/>
    </source>
</evidence>
<keyword evidence="6" id="KW-0067">ATP-binding</keyword>
<accession>A0A8J6LGN2</accession>
<keyword evidence="7 10" id="KW-1133">Transmembrane helix</keyword>
<dbReference type="PANTHER" id="PTHR24223">
    <property type="entry name" value="ATP-BINDING CASSETTE SUB-FAMILY C"/>
    <property type="match status" value="1"/>
</dbReference>
<evidence type="ECO:0000259" key="12">
    <source>
        <dbReference type="PROSITE" id="PS50929"/>
    </source>
</evidence>
<dbReference type="InterPro" id="IPR050173">
    <property type="entry name" value="ABC_transporter_C-like"/>
</dbReference>
<keyword evidence="14" id="KW-1185">Reference proteome</keyword>
<keyword evidence="9" id="KW-0325">Glycoprotein</keyword>
<dbReference type="InterPro" id="IPR003593">
    <property type="entry name" value="AAA+_ATPase"/>
</dbReference>
<dbReference type="FunFam" id="3.40.50.300:FF:001172">
    <property type="entry name" value="Cystic fibrosis transmembrane conductance regulator"/>
    <property type="match status" value="1"/>
</dbReference>
<dbReference type="SUPFAM" id="SSF52540">
    <property type="entry name" value="P-loop containing nucleoside triphosphate hydrolases"/>
    <property type="match status" value="2"/>
</dbReference>
<keyword evidence="2" id="KW-0813">Transport</keyword>
<dbReference type="PANTHER" id="PTHR24223:SF448">
    <property type="entry name" value="FI20146P1-RELATED"/>
    <property type="match status" value="1"/>
</dbReference>
<reference evidence="13" key="2">
    <citation type="submission" date="2021-08" db="EMBL/GenBank/DDBJ databases">
        <authorList>
            <person name="Eriksson T."/>
        </authorList>
    </citation>
    <scope>NUCLEOTIDE SEQUENCE</scope>
    <source>
        <strain evidence="13">Stoneville</strain>
        <tissue evidence="13">Whole head</tissue>
    </source>
</reference>
<keyword evidence="5" id="KW-0547">Nucleotide-binding</keyword>
<protein>
    <submittedName>
        <fullName evidence="13">Uncharacterized protein</fullName>
    </submittedName>
</protein>
<dbReference type="InterPro" id="IPR036640">
    <property type="entry name" value="ABC1_TM_sf"/>
</dbReference>
<comment type="subcellular location">
    <subcellularLocation>
        <location evidence="1">Membrane</location>
        <topology evidence="1">Multi-pass membrane protein</topology>
    </subcellularLocation>
</comment>
<evidence type="ECO:0000256" key="5">
    <source>
        <dbReference type="ARBA" id="ARBA00022741"/>
    </source>
</evidence>
<evidence type="ECO:0000256" key="6">
    <source>
        <dbReference type="ARBA" id="ARBA00022840"/>
    </source>
</evidence>
<organism evidence="13 14">
    <name type="scientific">Tenebrio molitor</name>
    <name type="common">Yellow mealworm beetle</name>
    <dbReference type="NCBI Taxonomy" id="7067"/>
    <lineage>
        <taxon>Eukaryota</taxon>
        <taxon>Metazoa</taxon>
        <taxon>Ecdysozoa</taxon>
        <taxon>Arthropoda</taxon>
        <taxon>Hexapoda</taxon>
        <taxon>Insecta</taxon>
        <taxon>Pterygota</taxon>
        <taxon>Neoptera</taxon>
        <taxon>Endopterygota</taxon>
        <taxon>Coleoptera</taxon>
        <taxon>Polyphaga</taxon>
        <taxon>Cucujiformia</taxon>
        <taxon>Tenebrionidae</taxon>
        <taxon>Tenebrio</taxon>
    </lineage>
</organism>
<sequence length="827" mass="93495">MQVLLQQFYGMYCNLKRQSRSGKTLLLKVIMKEHHSVEGEVTVNGSISYASQEPWLFPSTIKQNILFGEDYDEERYLKVLNLCALFEDLQCFDEGDNTIVMDRGNNLSGGQQNRINLARAIYRDSDIYLLDDCLSSLDVLVANSIFEKCVKTFLKDKLVLMVSKNQKHIDASDTVIVVSNGSTVLRRTIPKQEKSNFGRAFDGTVPNWGACQDGGDDSDNASENDALIAKGDCAQKIYQEKKALARVKLGTYKKYSGHGGGIIMISLTCVLFIGAQLSKTSVHKLEAKWINIEHNLLNYTHHNMTNSEKFENINQKRHLMIYIFPVVLMSTAILTILRAIAFFLMAKKASYSIHKLVATKVIDAPMPFFDNHFVGNILNRFSEDLLYVDEKVSISLFNVIESFVQAVGITILIATVNMKLILPSVVFCMVMATTTYIYLRTGRALKQLEISTRSPFVGHMNATFEGLPTVRASNAERVLCDEFDRHLDLYTSASYMYICCTHANGFVVHIFSTVFIAIVIVVLLLFGDETSVGNIGLVISQSFMLVQVQELGFRRWAKLETEMTAVNRLLEYTKQKQELKNGILVESWPKTGDIRFEKMEFSYKNDAKFVLNDINFSIISGEKIGVIGRTGAGKTSLFSTLLRLYKPQGKIYFDDVDIATLPLNLVRKNISIVPQNPFLFTGTIRENIDPLGRYADEQVWNIIKTINLENLFCNLEHKISSDDCSLSMGQKQLICLGRAVIESNKLVILDEVTANVDSEIETKIQEIIKTHFSRSTVIMITHKLDFIKDCDKVMVLDKGNIVEFDSPQVLLQNDKGMLHKMYTVHRM</sequence>
<evidence type="ECO:0000256" key="1">
    <source>
        <dbReference type="ARBA" id="ARBA00004141"/>
    </source>
</evidence>
<dbReference type="GO" id="GO:0016020">
    <property type="term" value="C:membrane"/>
    <property type="evidence" value="ECO:0007669"/>
    <property type="project" value="UniProtKB-SubCell"/>
</dbReference>
<feature type="domain" description="ABC transporter" evidence="11">
    <location>
        <begin position="594"/>
        <end position="823"/>
    </location>
</feature>
<dbReference type="InterPro" id="IPR017871">
    <property type="entry name" value="ABC_transporter-like_CS"/>
</dbReference>
<keyword evidence="8 10" id="KW-0472">Membrane</keyword>
<dbReference type="CDD" id="cd03244">
    <property type="entry name" value="ABCC_MRP_domain2"/>
    <property type="match status" value="1"/>
</dbReference>
<dbReference type="SUPFAM" id="SSF90123">
    <property type="entry name" value="ABC transporter transmembrane region"/>
    <property type="match status" value="1"/>
</dbReference>
<reference evidence="13" key="1">
    <citation type="journal article" date="2020" name="J Insects Food Feed">
        <title>The yellow mealworm (Tenebrio molitor) genome: a resource for the emerging insects as food and feed industry.</title>
        <authorList>
            <person name="Eriksson T."/>
            <person name="Andere A."/>
            <person name="Kelstrup H."/>
            <person name="Emery V."/>
            <person name="Picard C."/>
        </authorList>
    </citation>
    <scope>NUCLEOTIDE SEQUENCE</scope>
    <source>
        <strain evidence="13">Stoneville</strain>
        <tissue evidence="13">Whole head</tissue>
    </source>
</reference>
<evidence type="ECO:0000256" key="8">
    <source>
        <dbReference type="ARBA" id="ARBA00023136"/>
    </source>
</evidence>
<dbReference type="EMBL" id="JABDTM020016788">
    <property type="protein sequence ID" value="KAH0818723.1"/>
    <property type="molecule type" value="Genomic_DNA"/>
</dbReference>
<name>A0A8J6LGN2_TENMO</name>
<evidence type="ECO:0000256" key="10">
    <source>
        <dbReference type="SAM" id="Phobius"/>
    </source>
</evidence>
<dbReference type="GO" id="GO:0016887">
    <property type="term" value="F:ATP hydrolysis activity"/>
    <property type="evidence" value="ECO:0007669"/>
    <property type="project" value="InterPro"/>
</dbReference>
<evidence type="ECO:0000256" key="9">
    <source>
        <dbReference type="ARBA" id="ARBA00023180"/>
    </source>
</evidence>
<feature type="transmembrane region" description="Helical" evidence="10">
    <location>
        <begin position="506"/>
        <end position="526"/>
    </location>
</feature>
<evidence type="ECO:0000259" key="11">
    <source>
        <dbReference type="PROSITE" id="PS50893"/>
    </source>
</evidence>
<dbReference type="GO" id="GO:0140359">
    <property type="term" value="F:ABC-type transporter activity"/>
    <property type="evidence" value="ECO:0007669"/>
    <property type="project" value="InterPro"/>
</dbReference>
<dbReference type="InterPro" id="IPR003439">
    <property type="entry name" value="ABC_transporter-like_ATP-bd"/>
</dbReference>
<dbReference type="InterPro" id="IPR044726">
    <property type="entry name" value="ABCC_6TM_D2"/>
</dbReference>
<feature type="transmembrane region" description="Helical" evidence="10">
    <location>
        <begin position="319"/>
        <end position="346"/>
    </location>
</feature>
<dbReference type="PROSITE" id="PS50929">
    <property type="entry name" value="ABC_TM1F"/>
    <property type="match status" value="1"/>
</dbReference>
<keyword evidence="3 10" id="KW-0812">Transmembrane</keyword>
<feature type="transmembrane region" description="Helical" evidence="10">
    <location>
        <begin position="255"/>
        <end position="275"/>
    </location>
</feature>
<dbReference type="Proteomes" id="UP000719412">
    <property type="component" value="Unassembled WGS sequence"/>
</dbReference>
<evidence type="ECO:0000256" key="2">
    <source>
        <dbReference type="ARBA" id="ARBA00022448"/>
    </source>
</evidence>